<comment type="similarity">
    <text evidence="1">Belongs to the glycosyl hydrolase 3 family.</text>
</comment>
<dbReference type="Pfam" id="PF01915">
    <property type="entry name" value="Glyco_hydro_3_C"/>
    <property type="match status" value="1"/>
</dbReference>
<organism evidence="4 5">
    <name type="scientific">Acetobacterium tundrae</name>
    <dbReference type="NCBI Taxonomy" id="132932"/>
    <lineage>
        <taxon>Bacteria</taxon>
        <taxon>Bacillati</taxon>
        <taxon>Bacillota</taxon>
        <taxon>Clostridia</taxon>
        <taxon>Eubacteriales</taxon>
        <taxon>Eubacteriaceae</taxon>
        <taxon>Acetobacterium</taxon>
    </lineage>
</organism>
<reference evidence="4 5" key="1">
    <citation type="journal article" date="2020" name="mSystems">
        <title>Defining Genomic and Predicted Metabolic Features of the Acetobacterium Genus.</title>
        <authorList>
            <person name="Ross D.E."/>
            <person name="Marshall C.W."/>
            <person name="Gulliver D."/>
            <person name="May H.D."/>
            <person name="Norman R.S."/>
        </authorList>
    </citation>
    <scope>NUCLEOTIDE SEQUENCE [LARGE SCALE GENOMIC DNA]</scope>
    <source>
        <strain evidence="4 5">DSM 9173</strain>
    </source>
</reference>
<evidence type="ECO:0000313" key="5">
    <source>
        <dbReference type="Proteomes" id="UP000653358"/>
    </source>
</evidence>
<dbReference type="Gene3D" id="2.60.40.10">
    <property type="entry name" value="Immunoglobulins"/>
    <property type="match status" value="1"/>
</dbReference>
<dbReference type="Gene3D" id="3.40.50.1700">
    <property type="entry name" value="Glycoside hydrolase family 3 C-terminal domain"/>
    <property type="match status" value="1"/>
</dbReference>
<dbReference type="InterPro" id="IPR013783">
    <property type="entry name" value="Ig-like_fold"/>
</dbReference>
<feature type="domain" description="Fibronectin type III-like" evidence="3">
    <location>
        <begin position="592"/>
        <end position="662"/>
    </location>
</feature>
<dbReference type="SUPFAM" id="SSF52279">
    <property type="entry name" value="Beta-D-glucan exohydrolase, C-terminal domain"/>
    <property type="match status" value="1"/>
</dbReference>
<dbReference type="Pfam" id="PF14310">
    <property type="entry name" value="Fn3-like"/>
    <property type="match status" value="1"/>
</dbReference>
<dbReference type="SMART" id="SM01217">
    <property type="entry name" value="Fn3_like"/>
    <property type="match status" value="1"/>
</dbReference>
<dbReference type="EMBL" id="WJBB01000005">
    <property type="protein sequence ID" value="MBC3796653.1"/>
    <property type="molecule type" value="Genomic_DNA"/>
</dbReference>
<dbReference type="PANTHER" id="PTHR42715">
    <property type="entry name" value="BETA-GLUCOSIDASE"/>
    <property type="match status" value="1"/>
</dbReference>
<comment type="caution">
    <text evidence="4">The sequence shown here is derived from an EMBL/GenBank/DDBJ whole genome shotgun (WGS) entry which is preliminary data.</text>
</comment>
<dbReference type="Pfam" id="PF00933">
    <property type="entry name" value="Glyco_hydro_3"/>
    <property type="match status" value="1"/>
</dbReference>
<evidence type="ECO:0000256" key="2">
    <source>
        <dbReference type="ARBA" id="ARBA00022801"/>
    </source>
</evidence>
<evidence type="ECO:0000313" key="4">
    <source>
        <dbReference type="EMBL" id="MBC3796653.1"/>
    </source>
</evidence>
<dbReference type="PRINTS" id="PR00133">
    <property type="entry name" value="GLHYDRLASE3"/>
</dbReference>
<dbReference type="PANTHER" id="PTHR42715:SF10">
    <property type="entry name" value="BETA-GLUCOSIDASE"/>
    <property type="match status" value="1"/>
</dbReference>
<protein>
    <submittedName>
        <fullName evidence="4">Glycosyl hydrolase</fullName>
    </submittedName>
</protein>
<dbReference type="InterPro" id="IPR001764">
    <property type="entry name" value="Glyco_hydro_3_N"/>
</dbReference>
<keyword evidence="5" id="KW-1185">Reference proteome</keyword>
<dbReference type="InterPro" id="IPR017853">
    <property type="entry name" value="GH"/>
</dbReference>
<accession>A0ABR6WJG5</accession>
<dbReference type="InterPro" id="IPR036962">
    <property type="entry name" value="Glyco_hydro_3_N_sf"/>
</dbReference>
<name>A0ABR6WJG5_9FIRM</name>
<dbReference type="InterPro" id="IPR050288">
    <property type="entry name" value="Cellulose_deg_GH3"/>
</dbReference>
<dbReference type="InterPro" id="IPR036881">
    <property type="entry name" value="Glyco_hydro_3_C_sf"/>
</dbReference>
<dbReference type="Gene3D" id="3.20.20.300">
    <property type="entry name" value="Glycoside hydrolase, family 3, N-terminal domain"/>
    <property type="match status" value="1"/>
</dbReference>
<evidence type="ECO:0000256" key="1">
    <source>
        <dbReference type="ARBA" id="ARBA00005336"/>
    </source>
</evidence>
<sequence>MDEGLIKKIRRNMSLEEMVSLCSGNTAWETLSYPQYGIEPVMMADGPHGMRVEEGSGSIGVAEGKPATCFPPAVLTACSWDEGLLEFVGKTIALEARALGVDLILGPGINVKRSPLCGRNFEYFSEDPLLSGRLGTSFILGAKSHGVGCTVKHYLANSQETRRMTIDEKIDIRALREIYLKPFEIAVKEGEPMAVMSSYNSINGKFVSQSRYFLTRVLRDEWGFDGIVISDWNASFDRVKEVMAGMDLEMPGNGGINNRKIFDRIKEGKLKVSLLNEMVERLIRFSFLAKENRRSFPSPTEIEPKGHHQIAKLVALESMVLLKNDDNILPIDRNKIKKLAVIGSMAFDPRYQGSGSSKINPYHIDTPYEHIKILAGDDIQILPHQGYIHDEVVEQIHLEEQAVELAKNSQLTLLFVGLPDHDESEGYDRAHLNLPKKQISLINKICKVQPETVVIVQNGGVVDMNWENGPKAIVEMFLGGQAGGDAIADLLFGENNFCGKLAETIPMKLEDTPAYINFPGIQDEVVFGESIFVGYRYYDYTKKKVRFPFGYGQSYTTFKYEKIEQGPLVLDADGSVLVKCRITNTGKMNGKEIVQLYTGNTHSQITRPLKELRGFKKVFIPAGQSVEISFNVDLNDFMFYNPTTKRWEHESGTHEIYIGASSRDLPVVYPVEITQKLIHPINQFSYIGDFEKTDRGQTILKILLAGFEEIMGAGQDMDDAFLIATLENTPLRKIVEYSRGIFTEESIKKIISLVNSDASLEGLTFEMLVDGKEKKKGFFENLFGGNKDEKIGIHSKIRDLVDDEDAMVILRKYFDDETFESDYLQMAIKMGVCLDKAQKLLPEDFFSDEMLKEIDKELKEMAK</sequence>
<dbReference type="InterPro" id="IPR002772">
    <property type="entry name" value="Glyco_hydro_3_C"/>
</dbReference>
<evidence type="ECO:0000259" key="3">
    <source>
        <dbReference type="SMART" id="SM01217"/>
    </source>
</evidence>
<dbReference type="InterPro" id="IPR026891">
    <property type="entry name" value="Fn3-like"/>
</dbReference>
<dbReference type="SUPFAM" id="SSF51445">
    <property type="entry name" value="(Trans)glycosidases"/>
    <property type="match status" value="1"/>
</dbReference>
<proteinExistence type="inferred from homology"/>
<gene>
    <name evidence="4" type="ORF">GH807_06240</name>
</gene>
<dbReference type="Proteomes" id="UP000653358">
    <property type="component" value="Unassembled WGS sequence"/>
</dbReference>
<keyword evidence="2 4" id="KW-0378">Hydrolase</keyword>
<dbReference type="RefSeq" id="WP_148602416.1">
    <property type="nucleotide sequence ID" value="NZ_RXYB01000002.1"/>
</dbReference>
<dbReference type="GO" id="GO:0016787">
    <property type="term" value="F:hydrolase activity"/>
    <property type="evidence" value="ECO:0007669"/>
    <property type="project" value="UniProtKB-KW"/>
</dbReference>